<name>A0A975QJZ2_9ACTN</name>
<organism evidence="2 3">
    <name type="scientific">Nocardiopsis eucommiae</name>
    <dbReference type="NCBI Taxonomy" id="2831970"/>
    <lineage>
        <taxon>Bacteria</taxon>
        <taxon>Bacillati</taxon>
        <taxon>Actinomycetota</taxon>
        <taxon>Actinomycetes</taxon>
        <taxon>Streptosporangiales</taxon>
        <taxon>Nocardiopsidaceae</taxon>
        <taxon>Nocardiopsis</taxon>
    </lineage>
</organism>
<reference evidence="2" key="1">
    <citation type="submission" date="2021-05" db="EMBL/GenBank/DDBJ databases">
        <authorList>
            <person name="Kaiqin L."/>
            <person name="Jian G."/>
        </authorList>
    </citation>
    <scope>NUCLEOTIDE SEQUENCE</scope>
    <source>
        <strain evidence="2">HDS5</strain>
    </source>
</reference>
<evidence type="ECO:0000256" key="1">
    <source>
        <dbReference type="SAM" id="Phobius"/>
    </source>
</evidence>
<proteinExistence type="predicted"/>
<dbReference type="InterPro" id="IPR019675">
    <property type="entry name" value="DUF2550"/>
</dbReference>
<dbReference type="Pfam" id="PF10739">
    <property type="entry name" value="DUF2550"/>
    <property type="match status" value="1"/>
</dbReference>
<evidence type="ECO:0000313" key="2">
    <source>
        <dbReference type="EMBL" id="QVJ00919.1"/>
    </source>
</evidence>
<dbReference type="AlphaFoldDB" id="A0A975QJZ2"/>
<dbReference type="Proteomes" id="UP000682416">
    <property type="component" value="Chromosome"/>
</dbReference>
<protein>
    <submittedName>
        <fullName evidence="2">DUF2550 domain-containing protein</fullName>
    </submittedName>
</protein>
<keyword evidence="1" id="KW-0812">Transmembrane</keyword>
<keyword evidence="3" id="KW-1185">Reference proteome</keyword>
<accession>A0A975QJZ2</accession>
<dbReference type="EMBL" id="CP074402">
    <property type="protein sequence ID" value="QVJ00919.1"/>
    <property type="molecule type" value="Genomic_DNA"/>
</dbReference>
<feature type="transmembrane region" description="Helical" evidence="1">
    <location>
        <begin position="15"/>
        <end position="35"/>
    </location>
</feature>
<dbReference type="KEGG" id="nec:KGD82_21510"/>
<gene>
    <name evidence="2" type="ORF">KGD82_21510</name>
</gene>
<evidence type="ECO:0000313" key="3">
    <source>
        <dbReference type="Proteomes" id="UP000682416"/>
    </source>
</evidence>
<keyword evidence="1" id="KW-1133">Transmembrane helix</keyword>
<keyword evidence="1" id="KW-0472">Membrane</keyword>
<sequence length="162" mass="17489">MGVAPLQGTPWLESLWWVVLAIVLLVVLVLGTGWMRRFVLLRSGGAVECYLRARGEKGRRGSWRIGFGRYGSGDLGWFPVLSLRPRPTVRLSRRGLVVVGRRAPGGGDAPLPADVTVLEIGWAGADGSDPSEATFEVAMGESALTGFLSWIESMPPGTQWQA</sequence>